<dbReference type="RefSeq" id="WP_344448360.1">
    <property type="nucleotide sequence ID" value="NZ_BAAATZ010000002.1"/>
</dbReference>
<name>A0ABN3TVC4_9ACTN</name>
<proteinExistence type="predicted"/>
<dbReference type="EMBL" id="BAAATZ010000002">
    <property type="protein sequence ID" value="GAA2719217.1"/>
    <property type="molecule type" value="Genomic_DNA"/>
</dbReference>
<keyword evidence="2" id="KW-1185">Reference proteome</keyword>
<sequence length="243" mass="26424">MSEGDHFARRLLTSVDAQGYGPSTDRRQGGIQRALLAVLDDAAARAGLRRDRWERQVAGDGELAVLPPDEPEPRVVDDYVMCLAGALRRANRDGRRLRLRLAVHHGTAVRGAQSHDGAGVVEVSRLCDSSVLRNALTASEADLVVLLSERVFQDVVRNEYTSLSPSDFREVRVTVKEYDRPAYLYLPGHDAHSLDLSAPAPRTAGPSPAPAGHPNIANVFHAPVDARGSVFGPYFGDTRSREA</sequence>
<accession>A0ABN3TVC4</accession>
<organism evidence="1 2">
    <name type="scientific">Actinocorallia aurantiaca</name>
    <dbReference type="NCBI Taxonomy" id="46204"/>
    <lineage>
        <taxon>Bacteria</taxon>
        <taxon>Bacillati</taxon>
        <taxon>Actinomycetota</taxon>
        <taxon>Actinomycetes</taxon>
        <taxon>Streptosporangiales</taxon>
        <taxon>Thermomonosporaceae</taxon>
        <taxon>Actinocorallia</taxon>
    </lineage>
</organism>
<evidence type="ECO:0008006" key="3">
    <source>
        <dbReference type="Google" id="ProtNLM"/>
    </source>
</evidence>
<reference evidence="1 2" key="1">
    <citation type="journal article" date="2019" name="Int. J. Syst. Evol. Microbiol.">
        <title>The Global Catalogue of Microorganisms (GCM) 10K type strain sequencing project: providing services to taxonomists for standard genome sequencing and annotation.</title>
        <authorList>
            <consortium name="The Broad Institute Genomics Platform"/>
            <consortium name="The Broad Institute Genome Sequencing Center for Infectious Disease"/>
            <person name="Wu L."/>
            <person name="Ma J."/>
        </authorList>
    </citation>
    <scope>NUCLEOTIDE SEQUENCE [LARGE SCALE GENOMIC DNA]</scope>
    <source>
        <strain evidence="1 2">JCM 8201</strain>
    </source>
</reference>
<evidence type="ECO:0000313" key="1">
    <source>
        <dbReference type="EMBL" id="GAA2719217.1"/>
    </source>
</evidence>
<dbReference type="SUPFAM" id="SSF55073">
    <property type="entry name" value="Nucleotide cyclase"/>
    <property type="match status" value="1"/>
</dbReference>
<evidence type="ECO:0000313" key="2">
    <source>
        <dbReference type="Proteomes" id="UP001501842"/>
    </source>
</evidence>
<dbReference type="InterPro" id="IPR029787">
    <property type="entry name" value="Nucleotide_cyclase"/>
</dbReference>
<gene>
    <name evidence="1" type="ORF">GCM10010439_04300</name>
</gene>
<dbReference type="Proteomes" id="UP001501842">
    <property type="component" value="Unassembled WGS sequence"/>
</dbReference>
<dbReference type="Gene3D" id="3.30.70.1230">
    <property type="entry name" value="Nucleotide cyclase"/>
    <property type="match status" value="1"/>
</dbReference>
<protein>
    <recommendedName>
        <fullName evidence="3">Guanylate cyclase domain-containing protein</fullName>
    </recommendedName>
</protein>
<comment type="caution">
    <text evidence="1">The sequence shown here is derived from an EMBL/GenBank/DDBJ whole genome shotgun (WGS) entry which is preliminary data.</text>
</comment>